<dbReference type="GO" id="GO:0016020">
    <property type="term" value="C:membrane"/>
    <property type="evidence" value="ECO:0007669"/>
    <property type="project" value="UniProtKB-SubCell"/>
</dbReference>
<feature type="transmembrane region" description="Helical" evidence="8">
    <location>
        <begin position="94"/>
        <end position="114"/>
    </location>
</feature>
<organism evidence="10">
    <name type="scientific">Amphimedon queenslandica</name>
    <name type="common">Sponge</name>
    <dbReference type="NCBI Taxonomy" id="400682"/>
    <lineage>
        <taxon>Eukaryota</taxon>
        <taxon>Metazoa</taxon>
        <taxon>Porifera</taxon>
        <taxon>Demospongiae</taxon>
        <taxon>Heteroscleromorpha</taxon>
        <taxon>Haplosclerida</taxon>
        <taxon>Niphatidae</taxon>
        <taxon>Amphimedon</taxon>
    </lineage>
</organism>
<dbReference type="Gene3D" id="1.20.1070.10">
    <property type="entry name" value="Rhodopsin 7-helix transmembrane proteins"/>
    <property type="match status" value="1"/>
</dbReference>
<sequence length="186" mass="20892">MEGNFTFTGDFNTPAVAAVFTVEMILALIANGVVLSITLYQRKSWKQSSTIFFTSLILAHLVLNLLCLPFTIIALAAGEWIFGSTDEEKRWTCIFSAFILWFGAYVITITLAAISFDRFLFIVKPHLHKRFMRPWVALTLTIAIWTLSVSVFGSLQFIGIGHYSYDDELGYCTLIDVDVASFVPLL</sequence>
<dbReference type="PRINTS" id="PR00237">
    <property type="entry name" value="GPCRRHODOPSN"/>
</dbReference>
<dbReference type="EnsemblMetazoa" id="Aqu2.1.09318_001">
    <property type="protein sequence ID" value="Aqu2.1.09318_001"/>
    <property type="gene ID" value="Aqu2.1.09318"/>
</dbReference>
<name>A0A1X7T4Z6_AMPQE</name>
<evidence type="ECO:0000256" key="3">
    <source>
        <dbReference type="ARBA" id="ARBA00022989"/>
    </source>
</evidence>
<dbReference type="Pfam" id="PF00001">
    <property type="entry name" value="7tm_1"/>
    <property type="match status" value="1"/>
</dbReference>
<keyword evidence="4" id="KW-0297">G-protein coupled receptor</keyword>
<dbReference type="PROSITE" id="PS50262">
    <property type="entry name" value="G_PROTEIN_RECEP_F1_2"/>
    <property type="match status" value="1"/>
</dbReference>
<comment type="subcellular location">
    <subcellularLocation>
        <location evidence="1">Membrane</location>
        <topology evidence="1">Multi-pass membrane protein</topology>
    </subcellularLocation>
</comment>
<dbReference type="AlphaFoldDB" id="A0A1X7T4Z6"/>
<keyword evidence="6" id="KW-0675">Receptor</keyword>
<evidence type="ECO:0000256" key="1">
    <source>
        <dbReference type="ARBA" id="ARBA00004141"/>
    </source>
</evidence>
<dbReference type="CDD" id="cd00637">
    <property type="entry name" value="7tm_classA_rhodopsin-like"/>
    <property type="match status" value="1"/>
</dbReference>
<protein>
    <recommendedName>
        <fullName evidence="9">G-protein coupled receptors family 1 profile domain-containing protein</fullName>
    </recommendedName>
</protein>
<dbReference type="STRING" id="400682.A0A1X7T4Z6"/>
<keyword evidence="2 8" id="KW-0812">Transmembrane</keyword>
<dbReference type="InParanoid" id="A0A1X7T4Z6"/>
<evidence type="ECO:0000256" key="6">
    <source>
        <dbReference type="ARBA" id="ARBA00023170"/>
    </source>
</evidence>
<keyword evidence="7" id="KW-0807">Transducer</keyword>
<keyword evidence="5 8" id="KW-0472">Membrane</keyword>
<keyword evidence="3 8" id="KW-1133">Transmembrane helix</keyword>
<feature type="transmembrane region" description="Helical" evidence="8">
    <location>
        <begin position="135"/>
        <end position="158"/>
    </location>
</feature>
<dbReference type="InterPro" id="IPR050125">
    <property type="entry name" value="GPCR_opsins"/>
</dbReference>
<evidence type="ECO:0000259" key="9">
    <source>
        <dbReference type="PROSITE" id="PS50262"/>
    </source>
</evidence>
<feature type="transmembrane region" description="Helical" evidence="8">
    <location>
        <begin position="15"/>
        <end position="40"/>
    </location>
</feature>
<dbReference type="SUPFAM" id="SSF81321">
    <property type="entry name" value="Family A G protein-coupled receptor-like"/>
    <property type="match status" value="1"/>
</dbReference>
<evidence type="ECO:0000256" key="7">
    <source>
        <dbReference type="ARBA" id="ARBA00023224"/>
    </source>
</evidence>
<dbReference type="InterPro" id="IPR000276">
    <property type="entry name" value="GPCR_Rhodpsn"/>
</dbReference>
<accession>A0A1X7T4Z6</accession>
<evidence type="ECO:0000256" key="4">
    <source>
        <dbReference type="ARBA" id="ARBA00023040"/>
    </source>
</evidence>
<evidence type="ECO:0000256" key="5">
    <source>
        <dbReference type="ARBA" id="ARBA00023136"/>
    </source>
</evidence>
<evidence type="ECO:0000313" key="10">
    <source>
        <dbReference type="EnsemblMetazoa" id="Aqu2.1.09318_001"/>
    </source>
</evidence>
<evidence type="ECO:0000256" key="2">
    <source>
        <dbReference type="ARBA" id="ARBA00022692"/>
    </source>
</evidence>
<evidence type="ECO:0000256" key="8">
    <source>
        <dbReference type="SAM" id="Phobius"/>
    </source>
</evidence>
<proteinExistence type="predicted"/>
<feature type="domain" description="G-protein coupled receptors family 1 profile" evidence="9">
    <location>
        <begin position="30"/>
        <end position="186"/>
    </location>
</feature>
<dbReference type="GO" id="GO:0004930">
    <property type="term" value="F:G protein-coupled receptor activity"/>
    <property type="evidence" value="ECO:0007669"/>
    <property type="project" value="UniProtKB-KW"/>
</dbReference>
<feature type="transmembrane region" description="Helical" evidence="8">
    <location>
        <begin position="52"/>
        <end position="82"/>
    </location>
</feature>
<reference evidence="10" key="1">
    <citation type="submission" date="2017-05" db="UniProtKB">
        <authorList>
            <consortium name="EnsemblMetazoa"/>
        </authorList>
    </citation>
    <scope>IDENTIFICATION</scope>
</reference>
<dbReference type="InterPro" id="IPR017452">
    <property type="entry name" value="GPCR_Rhodpsn_7TM"/>
</dbReference>
<dbReference type="PANTHER" id="PTHR24240">
    <property type="entry name" value="OPSIN"/>
    <property type="match status" value="1"/>
</dbReference>